<feature type="transmembrane region" description="Helical" evidence="6">
    <location>
        <begin position="226"/>
        <end position="249"/>
    </location>
</feature>
<dbReference type="GO" id="GO:0022857">
    <property type="term" value="F:transmembrane transporter activity"/>
    <property type="evidence" value="ECO:0007669"/>
    <property type="project" value="InterPro"/>
</dbReference>
<dbReference type="RefSeq" id="WP_141362568.1">
    <property type="nucleotide sequence ID" value="NZ_BAAAJL010000008.1"/>
</dbReference>
<feature type="transmembrane region" description="Helical" evidence="6">
    <location>
        <begin position="190"/>
        <end position="211"/>
    </location>
</feature>
<feature type="transmembrane region" description="Helical" evidence="6">
    <location>
        <begin position="105"/>
        <end position="129"/>
    </location>
</feature>
<evidence type="ECO:0000313" key="8">
    <source>
        <dbReference type="Proteomes" id="UP000316612"/>
    </source>
</evidence>
<dbReference type="Proteomes" id="UP000316612">
    <property type="component" value="Unassembled WGS sequence"/>
</dbReference>
<keyword evidence="4 6" id="KW-0472">Membrane</keyword>
<evidence type="ECO:0000256" key="6">
    <source>
        <dbReference type="SAM" id="Phobius"/>
    </source>
</evidence>
<dbReference type="PANTHER" id="PTHR43652">
    <property type="entry name" value="BASIC AMINO ACID ANTIPORTER YFCC-RELATED"/>
    <property type="match status" value="1"/>
</dbReference>
<feature type="transmembrane region" description="Helical" evidence="6">
    <location>
        <begin position="141"/>
        <end position="159"/>
    </location>
</feature>
<feature type="transmembrane region" description="Helical" evidence="6">
    <location>
        <begin position="368"/>
        <end position="394"/>
    </location>
</feature>
<evidence type="ECO:0000256" key="1">
    <source>
        <dbReference type="ARBA" id="ARBA00004141"/>
    </source>
</evidence>
<feature type="compositionally biased region" description="Low complexity" evidence="5">
    <location>
        <begin position="7"/>
        <end position="21"/>
    </location>
</feature>
<dbReference type="GO" id="GO:0005886">
    <property type="term" value="C:plasma membrane"/>
    <property type="evidence" value="ECO:0007669"/>
    <property type="project" value="TreeGrafter"/>
</dbReference>
<protein>
    <submittedName>
        <fullName evidence="7">Transporter</fullName>
    </submittedName>
</protein>
<dbReference type="OrthoDB" id="9156049at2"/>
<feature type="region of interest" description="Disordered" evidence="5">
    <location>
        <begin position="1"/>
        <end position="22"/>
    </location>
</feature>
<dbReference type="EMBL" id="BJNY01000005">
    <property type="protein sequence ID" value="GED05462.1"/>
    <property type="molecule type" value="Genomic_DNA"/>
</dbReference>
<proteinExistence type="predicted"/>
<feature type="transmembrane region" description="Helical" evidence="6">
    <location>
        <begin position="337"/>
        <end position="362"/>
    </location>
</feature>
<dbReference type="AlphaFoldDB" id="A0A4Y4DJK5"/>
<name>A0A4Y4DJK5_GLUUR</name>
<evidence type="ECO:0000256" key="2">
    <source>
        <dbReference type="ARBA" id="ARBA00022692"/>
    </source>
</evidence>
<sequence length="495" mass="51139">MTEVYYRTTPASAPAPQQPGRQSKRRLGWLLPAALACASGLLAFAPGGPGTAGALTLGIFAIAIWAWTSTKLPDTYVALCACLALVAVGALDTQQLFSALADDTIWLLLGAFLLAGGISASGLADYLGFKVISRARTVRQLFYLVTFALCATAFAIPATSGRAALALPIFTVLAGIFASQRAVVVGLSLLIPSVVLLSAVATLIGAGAHLITNQLLAAAGLEPISFLYWIVLGTPLALVSALAACEMILRMQVPREQRGSLDAETRSQLEVQRDNTLSPAMLRALVVLLVVISGWASSPATGIDPVLIALVGAAVMNFPGFTGAGIGASIKKTPLNILLFLAFTLALGTALNNTGAAGWLASVIFAPLGWLGAGGSLATVVVLTVLSLAAHLVIQSRSARSAVLIPLIIPLAMSQGLNPVASAFLSTAAAGFCHTLTSSAKPVALFSDIPDSPSFSPAELRSFATRFAPVMFALLMLFSWLIWPALGLNILSPTP</sequence>
<accession>A0A4Y4DJK5</accession>
<dbReference type="InterPro" id="IPR051679">
    <property type="entry name" value="DASS-Related_Transporters"/>
</dbReference>
<feature type="transmembrane region" description="Helical" evidence="6">
    <location>
        <begin position="467"/>
        <end position="486"/>
    </location>
</feature>
<feature type="transmembrane region" description="Helical" evidence="6">
    <location>
        <begin position="27"/>
        <end position="45"/>
    </location>
</feature>
<evidence type="ECO:0000256" key="5">
    <source>
        <dbReference type="SAM" id="MobiDB-lite"/>
    </source>
</evidence>
<organism evidence="7 8">
    <name type="scientific">Glutamicibacter uratoxydans</name>
    <name type="common">Arthrobacter uratoxydans</name>
    <dbReference type="NCBI Taxonomy" id="43667"/>
    <lineage>
        <taxon>Bacteria</taxon>
        <taxon>Bacillati</taxon>
        <taxon>Actinomycetota</taxon>
        <taxon>Actinomycetes</taxon>
        <taxon>Micrococcales</taxon>
        <taxon>Micrococcaceae</taxon>
        <taxon>Glutamicibacter</taxon>
    </lineage>
</organism>
<evidence type="ECO:0000256" key="4">
    <source>
        <dbReference type="ARBA" id="ARBA00023136"/>
    </source>
</evidence>
<feature type="transmembrane region" description="Helical" evidence="6">
    <location>
        <begin position="306"/>
        <end position="330"/>
    </location>
</feature>
<feature type="transmembrane region" description="Helical" evidence="6">
    <location>
        <begin position="280"/>
        <end position="300"/>
    </location>
</feature>
<evidence type="ECO:0000256" key="3">
    <source>
        <dbReference type="ARBA" id="ARBA00022989"/>
    </source>
</evidence>
<feature type="transmembrane region" description="Helical" evidence="6">
    <location>
        <begin position="165"/>
        <end position="183"/>
    </location>
</feature>
<comment type="caution">
    <text evidence="7">The sequence shown here is derived from an EMBL/GenBank/DDBJ whole genome shotgun (WGS) entry which is preliminary data.</text>
</comment>
<dbReference type="InterPro" id="IPR001898">
    <property type="entry name" value="SLC13A/DASS"/>
</dbReference>
<keyword evidence="8" id="KW-1185">Reference proteome</keyword>
<feature type="transmembrane region" description="Helical" evidence="6">
    <location>
        <begin position="51"/>
        <end position="68"/>
    </location>
</feature>
<feature type="transmembrane region" description="Helical" evidence="6">
    <location>
        <begin position="75"/>
        <end position="93"/>
    </location>
</feature>
<keyword evidence="2 6" id="KW-0812">Transmembrane</keyword>
<reference evidence="7 8" key="1">
    <citation type="submission" date="2019-06" db="EMBL/GenBank/DDBJ databases">
        <title>Whole genome shotgun sequence of Glutamicibacter uratoxydans NBRC 15515.</title>
        <authorList>
            <person name="Hosoyama A."/>
            <person name="Uohara A."/>
            <person name="Ohji S."/>
            <person name="Ichikawa N."/>
        </authorList>
    </citation>
    <scope>NUCLEOTIDE SEQUENCE [LARGE SCALE GENOMIC DNA]</scope>
    <source>
        <strain evidence="7 8">NBRC 15515</strain>
    </source>
</reference>
<gene>
    <name evidence="7" type="ORF">AUR04nite_09940</name>
</gene>
<dbReference type="Pfam" id="PF00939">
    <property type="entry name" value="Na_sulph_symp"/>
    <property type="match status" value="1"/>
</dbReference>
<dbReference type="PANTHER" id="PTHR43652:SF2">
    <property type="entry name" value="BASIC AMINO ACID ANTIPORTER YFCC-RELATED"/>
    <property type="match status" value="1"/>
</dbReference>
<comment type="subcellular location">
    <subcellularLocation>
        <location evidence="1">Membrane</location>
        <topology evidence="1">Multi-pass membrane protein</topology>
    </subcellularLocation>
</comment>
<keyword evidence="3 6" id="KW-1133">Transmembrane helix</keyword>
<evidence type="ECO:0000313" key="7">
    <source>
        <dbReference type="EMBL" id="GED05462.1"/>
    </source>
</evidence>